<dbReference type="PROSITE" id="PS00330">
    <property type="entry name" value="HEMOLYSIN_CALCIUM"/>
    <property type="match status" value="1"/>
</dbReference>
<evidence type="ECO:0000256" key="2">
    <source>
        <dbReference type="ARBA" id="ARBA00022525"/>
    </source>
</evidence>
<comment type="caution">
    <text evidence="4">The sequence shown here is derived from an EMBL/GenBank/DDBJ whole genome shotgun (WGS) entry which is preliminary data.</text>
</comment>
<evidence type="ECO:0000256" key="1">
    <source>
        <dbReference type="ARBA" id="ARBA00004613"/>
    </source>
</evidence>
<dbReference type="EMBL" id="JBALHR010000004">
    <property type="protein sequence ID" value="MEH7828291.1"/>
    <property type="molecule type" value="Genomic_DNA"/>
</dbReference>
<dbReference type="SUPFAM" id="SSF51120">
    <property type="entry name" value="beta-Roll"/>
    <property type="match status" value="2"/>
</dbReference>
<dbReference type="Pfam" id="PF00353">
    <property type="entry name" value="HemolysinCabind"/>
    <property type="match status" value="4"/>
</dbReference>
<dbReference type="PRINTS" id="PR00313">
    <property type="entry name" value="CABNDNGRPT"/>
</dbReference>
<dbReference type="Proteomes" id="UP001431963">
    <property type="component" value="Unassembled WGS sequence"/>
</dbReference>
<dbReference type="RefSeq" id="WP_335422095.1">
    <property type="nucleotide sequence ID" value="NZ_JBALHR010000004.1"/>
</dbReference>
<protein>
    <submittedName>
        <fullName evidence="4">M10 family metallopeptidase C-terminal domain-containing protein</fullName>
    </submittedName>
</protein>
<feature type="region of interest" description="Disordered" evidence="3">
    <location>
        <begin position="202"/>
        <end position="238"/>
    </location>
</feature>
<evidence type="ECO:0000313" key="5">
    <source>
        <dbReference type="Proteomes" id="UP001431963"/>
    </source>
</evidence>
<accession>A0ABU8BUC6</accession>
<reference evidence="4" key="1">
    <citation type="submission" date="2024-02" db="EMBL/GenBank/DDBJ databases">
        <title>Genome sequences of strain Gemmobacter sp. JM10B15.</title>
        <authorList>
            <person name="Zhang M."/>
        </authorList>
    </citation>
    <scope>NUCLEOTIDE SEQUENCE</scope>
    <source>
        <strain evidence="4">JM10B15</strain>
    </source>
</reference>
<proteinExistence type="predicted"/>
<comment type="subcellular location">
    <subcellularLocation>
        <location evidence="1">Secreted</location>
    </subcellularLocation>
</comment>
<dbReference type="InterPro" id="IPR050557">
    <property type="entry name" value="RTX_toxin/Mannuronan_C5-epim"/>
</dbReference>
<dbReference type="PANTHER" id="PTHR38340">
    <property type="entry name" value="S-LAYER PROTEIN"/>
    <property type="match status" value="1"/>
</dbReference>
<name>A0ABU8BUC6_9RHOB</name>
<evidence type="ECO:0000256" key="3">
    <source>
        <dbReference type="SAM" id="MobiDB-lite"/>
    </source>
</evidence>
<dbReference type="InterPro" id="IPR001343">
    <property type="entry name" value="Hemolysn_Ca-bd"/>
</dbReference>
<organism evidence="4 5">
    <name type="scientific">Gemmobacter denitrificans</name>
    <dbReference type="NCBI Taxonomy" id="3123040"/>
    <lineage>
        <taxon>Bacteria</taxon>
        <taxon>Pseudomonadati</taxon>
        <taxon>Pseudomonadota</taxon>
        <taxon>Alphaproteobacteria</taxon>
        <taxon>Rhodobacterales</taxon>
        <taxon>Paracoccaceae</taxon>
        <taxon>Gemmobacter</taxon>
    </lineage>
</organism>
<dbReference type="InterPro" id="IPR018511">
    <property type="entry name" value="Hemolysin-typ_Ca-bd_CS"/>
</dbReference>
<gene>
    <name evidence="4" type="ORF">V6590_09015</name>
</gene>
<dbReference type="InterPro" id="IPR011049">
    <property type="entry name" value="Serralysin-like_metalloprot_C"/>
</dbReference>
<evidence type="ECO:0000313" key="4">
    <source>
        <dbReference type="EMBL" id="MEH7828291.1"/>
    </source>
</evidence>
<keyword evidence="5" id="KW-1185">Reference proteome</keyword>
<sequence length="358" mass="38150">MAILTFYDALGTGGVLRWGDVYNSELRGLGAPQSVTDRRDSDTVWITGTYPGQDLSFGLLVDVHGLFDYTIRDVEIRTTSLVFTGTGVDSRSPNFSYLLTSNSDRIYGNRFGDELHAGDGNDVVFGGAGADEMFGDDGRDTLYGGDGADTISGEDHADLVFGQAGNDSLDGHLGADRLFGGDGADTLWGSVDADTLNGGAGNDLLNGGDGNDRLTGQDGDDHLFGDTGNDRLSGGLGRDSLEGGVGRDRYFLGKDTVPDVIIFNRIYDSSRADGVDIIHDFDRREDVIDLSGIDANSRTFGTNDAFAYSRSGPARNSVWVEGSSGGVYLMADVDGNKRPDFRIKVTDIQMLGADDLIL</sequence>
<keyword evidence="2" id="KW-0964">Secreted</keyword>
<dbReference type="PANTHER" id="PTHR38340:SF1">
    <property type="entry name" value="S-LAYER PROTEIN"/>
    <property type="match status" value="1"/>
</dbReference>
<dbReference type="Gene3D" id="2.150.10.10">
    <property type="entry name" value="Serralysin-like metalloprotease, C-terminal"/>
    <property type="match status" value="3"/>
</dbReference>